<evidence type="ECO:0000313" key="1">
    <source>
        <dbReference type="EMBL" id="CUM99088.1"/>
    </source>
</evidence>
<reference evidence="1 2" key="1">
    <citation type="submission" date="2015-09" db="EMBL/GenBank/DDBJ databases">
        <authorList>
            <consortium name="Pathogen Informatics"/>
        </authorList>
    </citation>
    <scope>NUCLEOTIDE SEQUENCE [LARGE SCALE GENOMIC DNA]</scope>
    <source>
        <strain evidence="1 2">2789STDY5608868</strain>
    </source>
</reference>
<name>A0A173TCZ3_ANAHA</name>
<evidence type="ECO:0000313" key="2">
    <source>
        <dbReference type="Proteomes" id="UP000095598"/>
    </source>
</evidence>
<accession>A0A173TCZ3</accession>
<organism evidence="1 2">
    <name type="scientific">Anaerostipes hadrus</name>
    <dbReference type="NCBI Taxonomy" id="649756"/>
    <lineage>
        <taxon>Bacteria</taxon>
        <taxon>Bacillati</taxon>
        <taxon>Bacillota</taxon>
        <taxon>Clostridia</taxon>
        <taxon>Lachnospirales</taxon>
        <taxon>Lachnospiraceae</taxon>
        <taxon>Anaerostipes</taxon>
    </lineage>
</organism>
<dbReference type="Proteomes" id="UP000095598">
    <property type="component" value="Unassembled WGS sequence"/>
</dbReference>
<protein>
    <submittedName>
        <fullName evidence="1">Uncharacterized protein</fullName>
    </submittedName>
</protein>
<proteinExistence type="predicted"/>
<sequence length="147" mass="17905">MDKLHKPLFQNLYGPETENPTNESEIKREEIIDLIKESLSLLNKARTMARINDDVQIQDDITKALNIFFQRKGFQQTNHPGRNLFEDYSDMELFEFYYFEEKNDPYDVCNELDDIYYKYGSFRRCYEDLRLEIAKRWHQQKINTKER</sequence>
<dbReference type="EMBL" id="CYXT01000014">
    <property type="protein sequence ID" value="CUM99088.1"/>
    <property type="molecule type" value="Genomic_DNA"/>
</dbReference>
<dbReference type="RefSeq" id="WP_044922533.1">
    <property type="nucleotide sequence ID" value="NZ_CYXT01000014.1"/>
</dbReference>
<dbReference type="AlphaFoldDB" id="A0A173TCZ3"/>
<gene>
    <name evidence="1" type="ORF">ERS852425_01895</name>
</gene>